<proteinExistence type="predicted"/>
<protein>
    <submittedName>
        <fullName evidence="3">DUF4229 domain-containing protein</fullName>
    </submittedName>
</protein>
<sequence>MSDASLPENDPGSPAASGTAGRRLARNFALYTLARLALAAVLAAIILGVARLLNVELPLLIALLFAVILSLPLSMVAFRRLRVRLNESIAEVDEKRRADKADLRARLRGEDEE</sequence>
<feature type="region of interest" description="Disordered" evidence="1">
    <location>
        <begin position="1"/>
        <end position="20"/>
    </location>
</feature>
<dbReference type="InterPro" id="IPR025323">
    <property type="entry name" value="DUF4229"/>
</dbReference>
<accession>A0A3M2L2Y5</accession>
<dbReference type="RefSeq" id="WP_122189549.1">
    <property type="nucleotide sequence ID" value="NZ_RFFH01000008.1"/>
</dbReference>
<dbReference type="AlphaFoldDB" id="A0A3M2L2Y5"/>
<gene>
    <name evidence="3" type="ORF">EBN03_19775</name>
</gene>
<keyword evidence="2" id="KW-1133">Transmembrane helix</keyword>
<evidence type="ECO:0000256" key="1">
    <source>
        <dbReference type="SAM" id="MobiDB-lite"/>
    </source>
</evidence>
<evidence type="ECO:0000313" key="3">
    <source>
        <dbReference type="EMBL" id="RMI30883.1"/>
    </source>
</evidence>
<name>A0A3M2L2Y5_9NOCA</name>
<dbReference type="Proteomes" id="UP000279275">
    <property type="component" value="Unassembled WGS sequence"/>
</dbReference>
<feature type="transmembrane region" description="Helical" evidence="2">
    <location>
        <begin position="28"/>
        <end position="53"/>
    </location>
</feature>
<evidence type="ECO:0000256" key="2">
    <source>
        <dbReference type="SAM" id="Phobius"/>
    </source>
</evidence>
<keyword evidence="2" id="KW-0812">Transmembrane</keyword>
<dbReference type="OrthoDB" id="4775104at2"/>
<evidence type="ECO:0000313" key="4">
    <source>
        <dbReference type="Proteomes" id="UP000279275"/>
    </source>
</evidence>
<keyword evidence="2" id="KW-0472">Membrane</keyword>
<feature type="transmembrane region" description="Helical" evidence="2">
    <location>
        <begin position="59"/>
        <end position="78"/>
    </location>
</feature>
<dbReference type="EMBL" id="RFFH01000008">
    <property type="protein sequence ID" value="RMI30883.1"/>
    <property type="molecule type" value="Genomic_DNA"/>
</dbReference>
<dbReference type="Pfam" id="PF14012">
    <property type="entry name" value="DUF4229"/>
    <property type="match status" value="1"/>
</dbReference>
<comment type="caution">
    <text evidence="3">The sequence shown here is derived from an EMBL/GenBank/DDBJ whole genome shotgun (WGS) entry which is preliminary data.</text>
</comment>
<reference evidence="3 4" key="1">
    <citation type="submission" date="2018-10" db="EMBL/GenBank/DDBJ databases">
        <title>Isolation from cow dung.</title>
        <authorList>
            <person name="Ling L."/>
        </authorList>
    </citation>
    <scope>NUCLEOTIDE SEQUENCE [LARGE SCALE GENOMIC DNA]</scope>
    <source>
        <strain evidence="3 4">NEAU-LL90</strain>
    </source>
</reference>
<keyword evidence="4" id="KW-1185">Reference proteome</keyword>
<organism evidence="3 4">
    <name type="scientific">Nocardia stercoris</name>
    <dbReference type="NCBI Taxonomy" id="2483361"/>
    <lineage>
        <taxon>Bacteria</taxon>
        <taxon>Bacillati</taxon>
        <taxon>Actinomycetota</taxon>
        <taxon>Actinomycetes</taxon>
        <taxon>Mycobacteriales</taxon>
        <taxon>Nocardiaceae</taxon>
        <taxon>Nocardia</taxon>
    </lineage>
</organism>